<proteinExistence type="predicted"/>
<gene>
    <name evidence="4" type="ORF">ELE36_02100</name>
</gene>
<dbReference type="Proteomes" id="UP000291562">
    <property type="component" value="Chromosome"/>
</dbReference>
<dbReference type="PANTHER" id="PTHR43037:SF5">
    <property type="entry name" value="FERULOYL ESTERASE"/>
    <property type="match status" value="1"/>
</dbReference>
<dbReference type="OrthoDB" id="5291933at2"/>
<organism evidence="4 5">
    <name type="scientific">Pseudolysobacter antarcticus</name>
    <dbReference type="NCBI Taxonomy" id="2511995"/>
    <lineage>
        <taxon>Bacteria</taxon>
        <taxon>Pseudomonadati</taxon>
        <taxon>Pseudomonadota</taxon>
        <taxon>Gammaproteobacteria</taxon>
        <taxon>Lysobacterales</taxon>
        <taxon>Rhodanobacteraceae</taxon>
        <taxon>Pseudolysobacter</taxon>
    </lineage>
</organism>
<dbReference type="Gene3D" id="3.40.50.1820">
    <property type="entry name" value="alpha/beta hydrolase"/>
    <property type="match status" value="1"/>
</dbReference>
<evidence type="ECO:0000313" key="5">
    <source>
        <dbReference type="Proteomes" id="UP000291562"/>
    </source>
</evidence>
<feature type="chain" id="PRO_5019530487" description="Esterase" evidence="3">
    <location>
        <begin position="22"/>
        <end position="301"/>
    </location>
</feature>
<keyword evidence="1 3" id="KW-0732">Signal</keyword>
<evidence type="ECO:0000256" key="3">
    <source>
        <dbReference type="SAM" id="SignalP"/>
    </source>
</evidence>
<keyword evidence="2" id="KW-0378">Hydrolase</keyword>
<dbReference type="RefSeq" id="WP_129831516.1">
    <property type="nucleotide sequence ID" value="NZ_CP035704.1"/>
</dbReference>
<accession>A0A411HFK5</accession>
<protein>
    <recommendedName>
        <fullName evidence="6">Esterase</fullName>
    </recommendedName>
</protein>
<dbReference type="InterPro" id="IPR029058">
    <property type="entry name" value="AB_hydrolase_fold"/>
</dbReference>
<dbReference type="InterPro" id="IPR050955">
    <property type="entry name" value="Plant_Biomass_Hydrol_Est"/>
</dbReference>
<evidence type="ECO:0000256" key="2">
    <source>
        <dbReference type="ARBA" id="ARBA00022801"/>
    </source>
</evidence>
<evidence type="ECO:0000256" key="1">
    <source>
        <dbReference type="ARBA" id="ARBA00022729"/>
    </source>
</evidence>
<name>A0A411HFK5_9GAMM</name>
<feature type="signal peptide" evidence="3">
    <location>
        <begin position="1"/>
        <end position="21"/>
    </location>
</feature>
<sequence length="301" mass="31797">MKSRHWLSLLIALLMPAADVAAVSSIALPAWVCSKPDAIFINGFETANAIPHDASLGNGGAYPGNVARSITVAGYATETYYLHIPANYNPARAAPLLVVLHGASGSHADAITDAQFLRSDWSSLADTYGFIVIAPVGEQSQGGWITPPGAPTDYDMIAAAFTDATIAYNIERSRRYLWGFSAGGYVAPDIVLNGFNSTINANVLAAYSINSANIDFACTAGAGGCNALLNSQTRRVPIDIHIGTQDDPQLLASVRADHTGLLAHGWVDGSTLFYTEFNDGHTYTNQLTGAWQSLCGFALSP</sequence>
<dbReference type="EMBL" id="CP035704">
    <property type="protein sequence ID" value="QBB69260.1"/>
    <property type="molecule type" value="Genomic_DNA"/>
</dbReference>
<keyword evidence="5" id="KW-1185">Reference proteome</keyword>
<dbReference type="GO" id="GO:0016787">
    <property type="term" value="F:hydrolase activity"/>
    <property type="evidence" value="ECO:0007669"/>
    <property type="project" value="UniProtKB-KW"/>
</dbReference>
<reference evidence="4 5" key="1">
    <citation type="submission" date="2019-01" db="EMBL/GenBank/DDBJ databases">
        <title>Pseudolysobacter antarctica gen. nov., sp. nov., isolated from Fildes Peninsula, Antarctica.</title>
        <authorList>
            <person name="Wei Z."/>
            <person name="Peng F."/>
        </authorList>
    </citation>
    <scope>NUCLEOTIDE SEQUENCE [LARGE SCALE GENOMIC DNA]</scope>
    <source>
        <strain evidence="4 5">AQ6-296</strain>
    </source>
</reference>
<evidence type="ECO:0000313" key="4">
    <source>
        <dbReference type="EMBL" id="QBB69260.1"/>
    </source>
</evidence>
<dbReference type="AlphaFoldDB" id="A0A411HFK5"/>
<evidence type="ECO:0008006" key="6">
    <source>
        <dbReference type="Google" id="ProtNLM"/>
    </source>
</evidence>
<dbReference type="SUPFAM" id="SSF53474">
    <property type="entry name" value="alpha/beta-Hydrolases"/>
    <property type="match status" value="1"/>
</dbReference>
<dbReference type="KEGG" id="xbc:ELE36_02100"/>
<dbReference type="PANTHER" id="PTHR43037">
    <property type="entry name" value="UNNAMED PRODUCT-RELATED"/>
    <property type="match status" value="1"/>
</dbReference>